<feature type="chain" id="PRO_5012055349" description="PE family protein" evidence="1">
    <location>
        <begin position="27"/>
        <end position="184"/>
    </location>
</feature>
<dbReference type="EMBL" id="LQPI01000072">
    <property type="protein sequence ID" value="ORW16686.1"/>
    <property type="molecule type" value="Genomic_DNA"/>
</dbReference>
<evidence type="ECO:0000313" key="3">
    <source>
        <dbReference type="Proteomes" id="UP000193108"/>
    </source>
</evidence>
<sequence>MDMRKLGVLGSFAAGMALALAPLAAADDSTDFDFSGVLSTQIESMNFLFASQAILAGVSDKVIDVSEENPFLTIDQADVNAALGTMLYGFNWEDEISSDPGAYSLFNGALTQFYDANNVLLFAILNGGEQIEFEDAADYLFGSDAAIAASLAGETAWEDAANFFMAGVADLGGYFAIDLFAIDL</sequence>
<reference evidence="2 3" key="1">
    <citation type="submission" date="2016-01" db="EMBL/GenBank/DDBJ databases">
        <title>The new phylogeny of the genus Mycobacterium.</title>
        <authorList>
            <person name="Tarcisio F."/>
            <person name="Conor M."/>
            <person name="Antonella G."/>
            <person name="Elisabetta G."/>
            <person name="Giulia F.S."/>
            <person name="Sara T."/>
            <person name="Anna F."/>
            <person name="Clotilde B."/>
            <person name="Roberto B."/>
            <person name="Veronica D.S."/>
            <person name="Fabio R."/>
            <person name="Monica P."/>
            <person name="Olivier J."/>
            <person name="Enrico T."/>
            <person name="Nicola S."/>
        </authorList>
    </citation>
    <scope>NUCLEOTIDE SEQUENCE [LARGE SCALE GENOMIC DNA]</scope>
    <source>
        <strain evidence="2 3">DSM 44164</strain>
    </source>
</reference>
<proteinExistence type="predicted"/>
<protein>
    <recommendedName>
        <fullName evidence="4">PE family protein</fullName>
    </recommendedName>
</protein>
<dbReference type="STRING" id="1782.AWC18_18175"/>
<dbReference type="AlphaFoldDB" id="A0A1X1Z056"/>
<keyword evidence="3" id="KW-1185">Reference proteome</keyword>
<keyword evidence="1" id="KW-0732">Signal</keyword>
<name>A0A1X1Z056_MYCNO</name>
<feature type="signal peptide" evidence="1">
    <location>
        <begin position="1"/>
        <end position="26"/>
    </location>
</feature>
<accession>A0A1X1Z056</accession>
<organism evidence="2 3">
    <name type="scientific">Mycolicibacter nonchromogenicus</name>
    <name type="common">Mycobacterium nonchromogenicum</name>
    <dbReference type="NCBI Taxonomy" id="1782"/>
    <lineage>
        <taxon>Bacteria</taxon>
        <taxon>Bacillati</taxon>
        <taxon>Actinomycetota</taxon>
        <taxon>Actinomycetes</taxon>
        <taxon>Mycobacteriales</taxon>
        <taxon>Mycobacteriaceae</taxon>
        <taxon>Mycolicibacter</taxon>
    </lineage>
</organism>
<evidence type="ECO:0008006" key="4">
    <source>
        <dbReference type="Google" id="ProtNLM"/>
    </source>
</evidence>
<gene>
    <name evidence="2" type="ORF">AWC18_18175</name>
</gene>
<evidence type="ECO:0000256" key="1">
    <source>
        <dbReference type="SAM" id="SignalP"/>
    </source>
</evidence>
<dbReference type="Proteomes" id="UP000193108">
    <property type="component" value="Unassembled WGS sequence"/>
</dbReference>
<evidence type="ECO:0000313" key="2">
    <source>
        <dbReference type="EMBL" id="ORW16686.1"/>
    </source>
</evidence>
<comment type="caution">
    <text evidence="2">The sequence shown here is derived from an EMBL/GenBank/DDBJ whole genome shotgun (WGS) entry which is preliminary data.</text>
</comment>